<keyword evidence="2" id="KW-0325">Glycoprotein</keyword>
<evidence type="ECO:0000313" key="5">
    <source>
        <dbReference type="Proteomes" id="UP000614811"/>
    </source>
</evidence>
<evidence type="ECO:0000256" key="2">
    <source>
        <dbReference type="ARBA" id="ARBA00023180"/>
    </source>
</evidence>
<evidence type="ECO:0000259" key="3">
    <source>
        <dbReference type="Pfam" id="PF00685"/>
    </source>
</evidence>
<dbReference type="Proteomes" id="UP000614811">
    <property type="component" value="Unassembled WGS sequence"/>
</dbReference>
<dbReference type="SUPFAM" id="SSF52540">
    <property type="entry name" value="P-loop containing nucleoside triphosphate hydrolases"/>
    <property type="match status" value="1"/>
</dbReference>
<dbReference type="InterPro" id="IPR027417">
    <property type="entry name" value="P-loop_NTPase"/>
</dbReference>
<keyword evidence="1" id="KW-0808">Transferase</keyword>
<dbReference type="RefSeq" id="WP_189398609.1">
    <property type="nucleotide sequence ID" value="NZ_BMXA01000001.1"/>
</dbReference>
<comment type="caution">
    <text evidence="4">The sequence shown here is derived from an EMBL/GenBank/DDBJ whole genome shotgun (WGS) entry which is preliminary data.</text>
</comment>
<dbReference type="EMBL" id="BMXA01000001">
    <property type="protein sequence ID" value="GHA00676.1"/>
    <property type="molecule type" value="Genomic_DNA"/>
</dbReference>
<organism evidence="4 5">
    <name type="scientific">Arenicella chitinivorans</name>
    <dbReference type="NCBI Taxonomy" id="1329800"/>
    <lineage>
        <taxon>Bacteria</taxon>
        <taxon>Pseudomonadati</taxon>
        <taxon>Pseudomonadota</taxon>
        <taxon>Gammaproteobacteria</taxon>
        <taxon>Arenicellales</taxon>
        <taxon>Arenicellaceae</taxon>
        <taxon>Arenicella</taxon>
    </lineage>
</organism>
<dbReference type="PANTHER" id="PTHR10605">
    <property type="entry name" value="HEPARAN SULFATE SULFOTRANSFERASE"/>
    <property type="match status" value="1"/>
</dbReference>
<reference evidence="4" key="2">
    <citation type="submission" date="2020-09" db="EMBL/GenBank/DDBJ databases">
        <authorList>
            <person name="Sun Q."/>
            <person name="Kim S."/>
        </authorList>
    </citation>
    <scope>NUCLEOTIDE SEQUENCE</scope>
    <source>
        <strain evidence="4">KCTC 12711</strain>
    </source>
</reference>
<sequence length="245" mass="28769">MESRVNFTVIGTQKGGTQALNQFLKAHPEIGMVTPPVIAPHFFDNEKIFSDIPDYEVYHRMYSEKSLAMLTGDVTPIYSYWPNAVARIKAYNPDMKIIFLLRDPVLRTYSHWNMEYSRGDEKLGFLKAILTENRRRAGGAHRIYSYLHRSLYAPQVVNLLEYFERKQCLFIKSDELQRSHVEVMSRIFSFLDVDSTIIPEQQSVHARHYPQMPSWLNFTLRLYFQRDIVSVEQLTGLDLKAWRLI</sequence>
<dbReference type="InterPro" id="IPR037359">
    <property type="entry name" value="NST/OST"/>
</dbReference>
<protein>
    <submittedName>
        <fullName evidence="4">Deacetylase sulfotransferase</fullName>
    </submittedName>
</protein>
<gene>
    <name evidence="4" type="ORF">GCM10008090_07030</name>
</gene>
<dbReference type="PANTHER" id="PTHR10605:SF56">
    <property type="entry name" value="BIFUNCTIONAL HEPARAN SULFATE N-DEACETYLASE_N-SULFOTRANSFERASE"/>
    <property type="match status" value="1"/>
</dbReference>
<dbReference type="AlphaFoldDB" id="A0A918VJD7"/>
<dbReference type="InterPro" id="IPR000863">
    <property type="entry name" value="Sulfotransferase_dom"/>
</dbReference>
<reference evidence="4" key="1">
    <citation type="journal article" date="2014" name="Int. J. Syst. Evol. Microbiol.">
        <title>Complete genome sequence of Corynebacterium casei LMG S-19264T (=DSM 44701T), isolated from a smear-ripened cheese.</title>
        <authorList>
            <consortium name="US DOE Joint Genome Institute (JGI-PGF)"/>
            <person name="Walter F."/>
            <person name="Albersmeier A."/>
            <person name="Kalinowski J."/>
            <person name="Ruckert C."/>
        </authorList>
    </citation>
    <scope>NUCLEOTIDE SEQUENCE</scope>
    <source>
        <strain evidence="4">KCTC 12711</strain>
    </source>
</reference>
<feature type="domain" description="Sulfotransferase" evidence="3">
    <location>
        <begin position="8"/>
        <end position="199"/>
    </location>
</feature>
<evidence type="ECO:0000313" key="4">
    <source>
        <dbReference type="EMBL" id="GHA00676.1"/>
    </source>
</evidence>
<name>A0A918VJD7_9GAMM</name>
<evidence type="ECO:0000256" key="1">
    <source>
        <dbReference type="ARBA" id="ARBA00022679"/>
    </source>
</evidence>
<keyword evidence="5" id="KW-1185">Reference proteome</keyword>
<dbReference type="Gene3D" id="3.40.50.300">
    <property type="entry name" value="P-loop containing nucleotide triphosphate hydrolases"/>
    <property type="match status" value="1"/>
</dbReference>
<proteinExistence type="predicted"/>
<dbReference type="GO" id="GO:0008146">
    <property type="term" value="F:sulfotransferase activity"/>
    <property type="evidence" value="ECO:0007669"/>
    <property type="project" value="InterPro"/>
</dbReference>
<dbReference type="Pfam" id="PF00685">
    <property type="entry name" value="Sulfotransfer_1"/>
    <property type="match status" value="1"/>
</dbReference>
<accession>A0A918VJD7</accession>